<dbReference type="RefSeq" id="WP_376868638.1">
    <property type="nucleotide sequence ID" value="NZ_JBHRYB010000025.1"/>
</dbReference>
<feature type="binding site" evidence="7">
    <location>
        <begin position="226"/>
        <end position="229"/>
    </location>
    <ligand>
        <name>substrate</name>
    </ligand>
</feature>
<comment type="similarity">
    <text evidence="7">Belongs to the class I-like SAM-binding methyltransferase superfamily. TrmB family.</text>
</comment>
<dbReference type="InterPro" id="IPR055361">
    <property type="entry name" value="tRNA_methyltr_TrmB_bact"/>
</dbReference>
<dbReference type="CDD" id="cd02440">
    <property type="entry name" value="AdoMet_MTases"/>
    <property type="match status" value="1"/>
</dbReference>
<evidence type="ECO:0000313" key="9">
    <source>
        <dbReference type="EMBL" id="MFC3681930.1"/>
    </source>
</evidence>
<keyword evidence="3 7" id="KW-0489">Methyltransferase</keyword>
<comment type="pathway">
    <text evidence="7">tRNA modification; N(7)-methylguanine-tRNA biosynthesis.</text>
</comment>
<comment type="function">
    <text evidence="2 7">Catalyzes the formation of N(7)-methylguanine at position 46 (m7G46) in tRNA.</text>
</comment>
<gene>
    <name evidence="7 9" type="primary">trmB</name>
    <name evidence="9" type="ORF">ACFOMG_17645</name>
</gene>
<dbReference type="NCBIfam" id="TIGR00091">
    <property type="entry name" value="tRNA (guanosine(46)-N7)-methyltransferase TrmB"/>
    <property type="match status" value="1"/>
</dbReference>
<sequence>MTEDNQTNDLPQQDNDTPASDGKKQYRRGIKSFVIRAGRLTKGQEGALERQWPTMGMELEDGPIDPQQVFGRDSHVVLEIGYGMGQSLVQMAQAAPEKDFIGVEVHLPGVGSLLHHAEEAGVTNLRTYKDDAIEVLKLIPDNSLDTVQLFFPDPWHKKKHHKRRIVNAEFAQTLRRVLKPGGIFHMATDWEPYSEHMLEVMDAAEGYENIAGKGQCVDRPEHRPYTKFEKRGENKGHGVWDIMYKKIT</sequence>
<feature type="binding site" evidence="7">
    <location>
        <position position="189"/>
    </location>
    <ligand>
        <name>substrate</name>
    </ligand>
</feature>
<evidence type="ECO:0000256" key="2">
    <source>
        <dbReference type="ARBA" id="ARBA00003015"/>
    </source>
</evidence>
<evidence type="ECO:0000256" key="4">
    <source>
        <dbReference type="ARBA" id="ARBA00022679"/>
    </source>
</evidence>
<feature type="binding site" evidence="7">
    <location>
        <position position="131"/>
    </location>
    <ligand>
        <name>S-adenosyl-L-methionine</name>
        <dbReference type="ChEBI" id="CHEBI:59789"/>
    </ligand>
</feature>
<protein>
    <recommendedName>
        <fullName evidence="7">tRNA (guanine-N(7)-)-methyltransferase</fullName>
        <ecNumber evidence="7">2.1.1.33</ecNumber>
    </recommendedName>
    <alternativeName>
        <fullName evidence="7">tRNA (guanine(46)-N(7))-methyltransferase</fullName>
    </alternativeName>
    <alternativeName>
        <fullName evidence="7">tRNA(m7G46)-methyltransferase</fullName>
    </alternativeName>
</protein>
<feature type="region of interest" description="Disordered" evidence="8">
    <location>
        <begin position="1"/>
        <end position="25"/>
    </location>
</feature>
<dbReference type="Gene3D" id="3.40.50.150">
    <property type="entry name" value="Vaccinia Virus protein VP39"/>
    <property type="match status" value="1"/>
</dbReference>
<evidence type="ECO:0000256" key="5">
    <source>
        <dbReference type="ARBA" id="ARBA00022691"/>
    </source>
</evidence>
<dbReference type="InterPro" id="IPR029063">
    <property type="entry name" value="SAM-dependent_MTases_sf"/>
</dbReference>
<evidence type="ECO:0000256" key="6">
    <source>
        <dbReference type="ARBA" id="ARBA00022694"/>
    </source>
</evidence>
<feature type="binding site" evidence="7">
    <location>
        <position position="157"/>
    </location>
    <ligand>
        <name>substrate</name>
    </ligand>
</feature>
<organism evidence="9 10">
    <name type="scientific">Bacterioplanoides pacificum</name>
    <dbReference type="NCBI Taxonomy" id="1171596"/>
    <lineage>
        <taxon>Bacteria</taxon>
        <taxon>Pseudomonadati</taxon>
        <taxon>Pseudomonadota</taxon>
        <taxon>Gammaproteobacteria</taxon>
        <taxon>Oceanospirillales</taxon>
        <taxon>Oceanospirillaceae</taxon>
        <taxon>Bacterioplanoides</taxon>
    </lineage>
</organism>
<feature type="binding site" evidence="7">
    <location>
        <position position="79"/>
    </location>
    <ligand>
        <name>S-adenosyl-L-methionine</name>
        <dbReference type="ChEBI" id="CHEBI:59789"/>
    </ligand>
</feature>
<dbReference type="Proteomes" id="UP001595722">
    <property type="component" value="Unassembled WGS sequence"/>
</dbReference>
<dbReference type="InterPro" id="IPR003358">
    <property type="entry name" value="tRNA_(Gua-N-7)_MeTrfase_Trmb"/>
</dbReference>
<proteinExistence type="inferred from homology"/>
<evidence type="ECO:0000256" key="1">
    <source>
        <dbReference type="ARBA" id="ARBA00000142"/>
    </source>
</evidence>
<feature type="compositionally biased region" description="Polar residues" evidence="8">
    <location>
        <begin position="1"/>
        <end position="18"/>
    </location>
</feature>
<keyword evidence="6 7" id="KW-0819">tRNA processing</keyword>
<dbReference type="PANTHER" id="PTHR23417:SF14">
    <property type="entry name" value="PENTACOTRIPEPTIDE-REPEAT REGION OF PRORP DOMAIN-CONTAINING PROTEIN"/>
    <property type="match status" value="1"/>
</dbReference>
<dbReference type="PROSITE" id="PS51625">
    <property type="entry name" value="SAM_MT_TRMB"/>
    <property type="match status" value="1"/>
</dbReference>
<dbReference type="EC" id="2.1.1.33" evidence="7"/>
<dbReference type="PANTHER" id="PTHR23417">
    <property type="entry name" value="3-DEOXY-D-MANNO-OCTULOSONIC-ACID TRANSFERASE/TRNA GUANINE-N 7 - -METHYLTRANSFERASE"/>
    <property type="match status" value="1"/>
</dbReference>
<comment type="caution">
    <text evidence="7">Lacks conserved residue(s) required for the propagation of feature annotation.</text>
</comment>
<feature type="binding site" evidence="7">
    <location>
        <position position="104"/>
    </location>
    <ligand>
        <name>S-adenosyl-L-methionine</name>
        <dbReference type="ChEBI" id="CHEBI:59789"/>
    </ligand>
</feature>
<reference evidence="10" key="1">
    <citation type="journal article" date="2019" name="Int. J. Syst. Evol. Microbiol.">
        <title>The Global Catalogue of Microorganisms (GCM) 10K type strain sequencing project: providing services to taxonomists for standard genome sequencing and annotation.</title>
        <authorList>
            <consortium name="The Broad Institute Genomics Platform"/>
            <consortium name="The Broad Institute Genome Sequencing Center for Infectious Disease"/>
            <person name="Wu L."/>
            <person name="Ma J."/>
        </authorList>
    </citation>
    <scope>NUCLEOTIDE SEQUENCE [LARGE SCALE GENOMIC DNA]</scope>
    <source>
        <strain evidence="10">KCTC 42424</strain>
    </source>
</reference>
<keyword evidence="4 7" id="KW-0808">Transferase</keyword>
<dbReference type="Pfam" id="PF02390">
    <property type="entry name" value="Methyltransf_4"/>
    <property type="match status" value="1"/>
</dbReference>
<dbReference type="SUPFAM" id="SSF53335">
    <property type="entry name" value="S-adenosyl-L-methionine-dependent methyltransferases"/>
    <property type="match status" value="1"/>
</dbReference>
<keyword evidence="5 7" id="KW-0949">S-adenosyl-L-methionine</keyword>
<evidence type="ECO:0000256" key="3">
    <source>
        <dbReference type="ARBA" id="ARBA00022603"/>
    </source>
</evidence>
<comment type="catalytic activity">
    <reaction evidence="1 7">
        <text>guanosine(46) in tRNA + S-adenosyl-L-methionine = N(7)-methylguanosine(46) in tRNA + S-adenosyl-L-homocysteine</text>
        <dbReference type="Rhea" id="RHEA:42708"/>
        <dbReference type="Rhea" id="RHEA-COMP:10188"/>
        <dbReference type="Rhea" id="RHEA-COMP:10189"/>
        <dbReference type="ChEBI" id="CHEBI:57856"/>
        <dbReference type="ChEBI" id="CHEBI:59789"/>
        <dbReference type="ChEBI" id="CHEBI:74269"/>
        <dbReference type="ChEBI" id="CHEBI:74480"/>
        <dbReference type="EC" id="2.1.1.33"/>
    </reaction>
</comment>
<dbReference type="EMBL" id="JBHRYB010000025">
    <property type="protein sequence ID" value="MFC3681930.1"/>
    <property type="molecule type" value="Genomic_DNA"/>
</dbReference>
<feature type="binding site" evidence="7">
    <location>
        <position position="153"/>
    </location>
    <ligand>
        <name>S-adenosyl-L-methionine</name>
        <dbReference type="ChEBI" id="CHEBI:59789"/>
    </ligand>
</feature>
<evidence type="ECO:0000313" key="10">
    <source>
        <dbReference type="Proteomes" id="UP001595722"/>
    </source>
</evidence>
<name>A0ABV7VX22_9GAMM</name>
<accession>A0ABV7VX22</accession>
<evidence type="ECO:0000256" key="8">
    <source>
        <dbReference type="SAM" id="MobiDB-lite"/>
    </source>
</evidence>
<keyword evidence="10" id="KW-1185">Reference proteome</keyword>
<dbReference type="HAMAP" id="MF_01057">
    <property type="entry name" value="tRNA_methyltr_TrmB"/>
    <property type="match status" value="1"/>
</dbReference>
<comment type="caution">
    <text evidence="9">The sequence shown here is derived from an EMBL/GenBank/DDBJ whole genome shotgun (WGS) entry which is preliminary data.</text>
</comment>
<dbReference type="GO" id="GO:0008176">
    <property type="term" value="F:tRNA (guanine(46)-N7)-methyltransferase activity"/>
    <property type="evidence" value="ECO:0007669"/>
    <property type="project" value="UniProtKB-EC"/>
</dbReference>
<evidence type="ECO:0000256" key="7">
    <source>
        <dbReference type="HAMAP-Rule" id="MF_01057"/>
    </source>
</evidence>